<sequence>MHRRHYLAITATMTAGFAGCTGSRSGTDGSPEGVVERFYTAIGDGDLETANALIHSESPVGEISEEDMSNYDNMDIAIERTELLEESDDVAEVRIEVTMESDGNSRTSESTHELRTEDGEWKLYE</sequence>
<dbReference type="AlphaFoldDB" id="A0A9Q4Q211"/>
<evidence type="ECO:0000313" key="3">
    <source>
        <dbReference type="Proteomes" id="UP001154061"/>
    </source>
</evidence>
<comment type="caution">
    <text evidence="2">The sequence shown here is derived from an EMBL/GenBank/DDBJ whole genome shotgun (WGS) entry which is preliminary data.</text>
</comment>
<dbReference type="Gene3D" id="3.10.450.50">
    <property type="match status" value="1"/>
</dbReference>
<dbReference type="RefSeq" id="WP_277521587.1">
    <property type="nucleotide sequence ID" value="NZ_JAMQOT010000003.1"/>
</dbReference>
<evidence type="ECO:0008006" key="4">
    <source>
        <dbReference type="Google" id="ProtNLM"/>
    </source>
</evidence>
<reference evidence="2" key="1">
    <citation type="submission" date="2022-06" db="EMBL/GenBank/DDBJ databases">
        <title>Natrinema sp. a new haloarchaeum isolate from saline soil.</title>
        <authorList>
            <person name="Strakova D."/>
            <person name="Galisteo C."/>
            <person name="Sanchez-Porro C."/>
            <person name="Ventosa A."/>
        </authorList>
    </citation>
    <scope>NUCLEOTIDE SEQUENCE</scope>
    <source>
        <strain evidence="2">S1CR25-10</strain>
    </source>
</reference>
<accession>A0A9Q4Q211</accession>
<evidence type="ECO:0000313" key="2">
    <source>
        <dbReference type="EMBL" id="MDF9746071.1"/>
    </source>
</evidence>
<dbReference type="InterPro" id="IPR032710">
    <property type="entry name" value="NTF2-like_dom_sf"/>
</dbReference>
<dbReference type="PROSITE" id="PS51257">
    <property type="entry name" value="PROKAR_LIPOPROTEIN"/>
    <property type="match status" value="1"/>
</dbReference>
<dbReference type="SUPFAM" id="SSF54427">
    <property type="entry name" value="NTF2-like"/>
    <property type="match status" value="1"/>
</dbReference>
<protein>
    <recommendedName>
        <fullName evidence="4">DUF4878 domain-containing protein</fullName>
    </recommendedName>
</protein>
<evidence type="ECO:0000256" key="1">
    <source>
        <dbReference type="SAM" id="MobiDB-lite"/>
    </source>
</evidence>
<dbReference type="Proteomes" id="UP001154061">
    <property type="component" value="Unassembled WGS sequence"/>
</dbReference>
<feature type="region of interest" description="Disordered" evidence="1">
    <location>
        <begin position="98"/>
        <end position="125"/>
    </location>
</feature>
<dbReference type="EMBL" id="JAMQOT010000003">
    <property type="protein sequence ID" value="MDF9746071.1"/>
    <property type="molecule type" value="Genomic_DNA"/>
</dbReference>
<gene>
    <name evidence="2" type="ORF">NDI89_10805</name>
</gene>
<organism evidence="2 3">
    <name type="scientific">Natrinema salsiterrestre</name>
    <dbReference type="NCBI Taxonomy" id="2950540"/>
    <lineage>
        <taxon>Archaea</taxon>
        <taxon>Methanobacteriati</taxon>
        <taxon>Methanobacteriota</taxon>
        <taxon>Stenosarchaea group</taxon>
        <taxon>Halobacteria</taxon>
        <taxon>Halobacteriales</taxon>
        <taxon>Natrialbaceae</taxon>
        <taxon>Natrinema</taxon>
    </lineage>
</organism>
<proteinExistence type="predicted"/>
<keyword evidence="3" id="KW-1185">Reference proteome</keyword>
<name>A0A9Q4Q211_9EURY</name>
<feature type="compositionally biased region" description="Basic and acidic residues" evidence="1">
    <location>
        <begin position="109"/>
        <end position="125"/>
    </location>
</feature>